<evidence type="ECO:0000313" key="4">
    <source>
        <dbReference type="Proteomes" id="UP000696280"/>
    </source>
</evidence>
<evidence type="ECO:0000313" key="3">
    <source>
        <dbReference type="EMBL" id="CAG8952109.1"/>
    </source>
</evidence>
<feature type="domain" description="Ubiquitin-like" evidence="2">
    <location>
        <begin position="63"/>
        <end position="145"/>
    </location>
</feature>
<dbReference type="InterPro" id="IPR029071">
    <property type="entry name" value="Ubiquitin-like_domsf"/>
</dbReference>
<dbReference type="Proteomes" id="UP000696280">
    <property type="component" value="Unassembled WGS sequence"/>
</dbReference>
<dbReference type="PROSITE" id="PS50053">
    <property type="entry name" value="UBIQUITIN_2"/>
    <property type="match status" value="1"/>
</dbReference>
<dbReference type="CDD" id="cd17039">
    <property type="entry name" value="Ubl_ubiquitin_like"/>
    <property type="match status" value="1"/>
</dbReference>
<evidence type="ECO:0000256" key="1">
    <source>
        <dbReference type="SAM" id="MobiDB-lite"/>
    </source>
</evidence>
<sequence length="210" mass="22864">MTELSFAKSFLTTLDSRPSKISPDHYEDPKSYPARNAFILPKSTGPPLKRKTPASTTAHPTSFPVTLKSLRNPPLDITIPSRDLSTSILDLKTALSTEASIPVKALKLLYNKKPVADSKVLKDLLGAEGVKEGQSVEFGVMVIGGAAAIVKKDGEGVTEGEKKEVEMGHGGDVLKTDAFWEDLRGFLVQRLKDEEEGDRVVKVFRDAVMN</sequence>
<dbReference type="Gene3D" id="3.10.20.90">
    <property type="entry name" value="Phosphatidylinositol 3-kinase Catalytic Subunit, Chain A, domain 1"/>
    <property type="match status" value="1"/>
</dbReference>
<dbReference type="AlphaFoldDB" id="A0A9N9KQL4"/>
<keyword evidence="4" id="KW-1185">Reference proteome</keyword>
<dbReference type="Pfam" id="PF12754">
    <property type="entry name" value="Get5_N"/>
    <property type="match status" value="1"/>
</dbReference>
<protein>
    <recommendedName>
        <fullName evidence="2">Ubiquitin-like domain-containing protein</fullName>
    </recommendedName>
</protein>
<accession>A0A9N9KQL4</accession>
<dbReference type="OrthoDB" id="5366541at2759"/>
<dbReference type="EMBL" id="CAJVRL010000045">
    <property type="protein sequence ID" value="CAG8952109.1"/>
    <property type="molecule type" value="Genomic_DNA"/>
</dbReference>
<feature type="region of interest" description="Disordered" evidence="1">
    <location>
        <begin position="18"/>
        <end position="61"/>
    </location>
</feature>
<evidence type="ECO:0000259" key="2">
    <source>
        <dbReference type="PROSITE" id="PS50053"/>
    </source>
</evidence>
<reference evidence="3" key="1">
    <citation type="submission" date="2021-07" db="EMBL/GenBank/DDBJ databases">
        <authorList>
            <person name="Durling M."/>
        </authorList>
    </citation>
    <scope>NUCLEOTIDE SEQUENCE</scope>
</reference>
<dbReference type="InterPro" id="IPR049256">
    <property type="entry name" value="Get5_C"/>
</dbReference>
<dbReference type="InterPro" id="IPR000626">
    <property type="entry name" value="Ubiquitin-like_dom"/>
</dbReference>
<name>A0A9N9KQL4_9HELO</name>
<proteinExistence type="predicted"/>
<dbReference type="Pfam" id="PF17183">
    <property type="entry name" value="Get5_C"/>
    <property type="match status" value="1"/>
</dbReference>
<gene>
    <name evidence="3" type="ORF">HYFRA_00000847</name>
</gene>
<organism evidence="3 4">
    <name type="scientific">Hymenoscyphus fraxineus</name>
    <dbReference type="NCBI Taxonomy" id="746836"/>
    <lineage>
        <taxon>Eukaryota</taxon>
        <taxon>Fungi</taxon>
        <taxon>Dikarya</taxon>
        <taxon>Ascomycota</taxon>
        <taxon>Pezizomycotina</taxon>
        <taxon>Leotiomycetes</taxon>
        <taxon>Helotiales</taxon>
        <taxon>Helotiaceae</taxon>
        <taxon>Hymenoscyphus</taxon>
    </lineage>
</organism>
<dbReference type="InterPro" id="IPR024737">
    <property type="entry name" value="Get5_N"/>
</dbReference>
<comment type="caution">
    <text evidence="3">The sequence shown here is derived from an EMBL/GenBank/DDBJ whole genome shotgun (WGS) entry which is preliminary data.</text>
</comment>
<dbReference type="SUPFAM" id="SSF54236">
    <property type="entry name" value="Ubiquitin-like"/>
    <property type="match status" value="1"/>
</dbReference>
<dbReference type="Gene3D" id="1.10.286.70">
    <property type="entry name" value="Get5 dimerization domain"/>
    <property type="match status" value="1"/>
</dbReference>